<protein>
    <recommendedName>
        <fullName evidence="7">T-complex protein 1 subunit beta</fullName>
    </recommendedName>
</protein>
<sequence>TPVNIFKAGADEERAETARLVSLVLTIVLKIKMEAGRSAKIAPLHSSLAESLIAKKIHPQTIIAGWREATKAAREALLSSAVDHGSDEVKFRQDLMNIAGTTLSSKLLTHHKDHFTKLAVEAVLRLKGSGNLEAIHIIKKLGGSLADSYLDEGFLLDKKIGVNQPKRIENAKILIHNVFMYFIYRQLIYNYPEQLFGAAGVMAIEHADFAGVERLALVTGGEIASTFDHPELVKLGSCKLIEEVMIGEDKLIHFSGVMLMAHAVTQLANRTPGKEAVAMESYAKALRMLPTIIADNAGYDSADLVAQLRAAHSEGNTTAGLGNVSLITTLVKHSHVLLITGPVSSKVVFER</sequence>
<dbReference type="Ensembl" id="ENSCCAT00000041805.1">
    <property type="protein sequence ID" value="ENSCCAP00000024292.1"/>
    <property type="gene ID" value="ENSCCAG00000029917.1"/>
</dbReference>
<keyword evidence="2" id="KW-0547">Nucleotide-binding</keyword>
<dbReference type="PANTHER" id="PTHR11353">
    <property type="entry name" value="CHAPERONIN"/>
    <property type="match status" value="1"/>
</dbReference>
<evidence type="ECO:0000256" key="4">
    <source>
        <dbReference type="ARBA" id="ARBA00023186"/>
    </source>
</evidence>
<evidence type="ECO:0008006" key="7">
    <source>
        <dbReference type="Google" id="ProtNLM"/>
    </source>
</evidence>
<dbReference type="GO" id="GO:0140662">
    <property type="term" value="F:ATP-dependent protein folding chaperone"/>
    <property type="evidence" value="ECO:0007669"/>
    <property type="project" value="InterPro"/>
</dbReference>
<dbReference type="Gene3D" id="3.30.260.10">
    <property type="entry name" value="TCP-1-like chaperonin intermediate domain"/>
    <property type="match status" value="1"/>
</dbReference>
<keyword evidence="4" id="KW-0143">Chaperone</keyword>
<evidence type="ECO:0000256" key="1">
    <source>
        <dbReference type="ARBA" id="ARBA00008020"/>
    </source>
</evidence>
<evidence type="ECO:0000256" key="2">
    <source>
        <dbReference type="ARBA" id="ARBA00022741"/>
    </source>
</evidence>
<dbReference type="SUPFAM" id="SSF52029">
    <property type="entry name" value="GroEL apical domain-like"/>
    <property type="match status" value="1"/>
</dbReference>
<evidence type="ECO:0000313" key="5">
    <source>
        <dbReference type="Ensembl" id="ENSCCAP00000024292.1"/>
    </source>
</evidence>
<dbReference type="InterPro" id="IPR027410">
    <property type="entry name" value="TCP-1-like_intermed_sf"/>
</dbReference>
<dbReference type="InterPro" id="IPR002423">
    <property type="entry name" value="Cpn60/GroEL/TCP-1"/>
</dbReference>
<dbReference type="FunFam" id="3.30.260.10:FF:000046">
    <property type="entry name" value="Chaperonin containing TCP1 subunit 2"/>
    <property type="match status" value="1"/>
</dbReference>
<evidence type="ECO:0000256" key="3">
    <source>
        <dbReference type="ARBA" id="ARBA00022840"/>
    </source>
</evidence>
<keyword evidence="3" id="KW-0067">ATP-binding</keyword>
<dbReference type="InterPro" id="IPR027413">
    <property type="entry name" value="GROEL-like_equatorial_sf"/>
</dbReference>
<proteinExistence type="inferred from homology"/>
<dbReference type="GeneTree" id="ENSGT00550000074930"/>
<dbReference type="Pfam" id="PF00118">
    <property type="entry name" value="Cpn60_TCP1"/>
    <property type="match status" value="3"/>
</dbReference>
<accession>A0A2K5R815</accession>
<dbReference type="GO" id="GO:0005524">
    <property type="term" value="F:ATP binding"/>
    <property type="evidence" value="ECO:0007669"/>
    <property type="project" value="UniProtKB-KW"/>
</dbReference>
<keyword evidence="6" id="KW-1185">Reference proteome</keyword>
<evidence type="ECO:0000313" key="6">
    <source>
        <dbReference type="Proteomes" id="UP000233040"/>
    </source>
</evidence>
<comment type="similarity">
    <text evidence="1">Belongs to the TCP-1 chaperonin family.</text>
</comment>
<reference evidence="5" key="1">
    <citation type="submission" date="2025-08" db="UniProtKB">
        <authorList>
            <consortium name="Ensembl"/>
        </authorList>
    </citation>
    <scope>IDENTIFICATION</scope>
</reference>
<dbReference type="SUPFAM" id="SSF48592">
    <property type="entry name" value="GroEL equatorial domain-like"/>
    <property type="match status" value="1"/>
</dbReference>
<dbReference type="InterPro" id="IPR027409">
    <property type="entry name" value="GroEL-like_apical_dom_sf"/>
</dbReference>
<dbReference type="AlphaFoldDB" id="A0A2K5R815"/>
<dbReference type="Gene3D" id="3.50.7.10">
    <property type="entry name" value="GroEL"/>
    <property type="match status" value="2"/>
</dbReference>
<organism evidence="5 6">
    <name type="scientific">Cebus imitator</name>
    <name type="common">Panamanian white-faced capuchin</name>
    <name type="synonym">Cebus capucinus imitator</name>
    <dbReference type="NCBI Taxonomy" id="2715852"/>
    <lineage>
        <taxon>Eukaryota</taxon>
        <taxon>Metazoa</taxon>
        <taxon>Chordata</taxon>
        <taxon>Craniata</taxon>
        <taxon>Vertebrata</taxon>
        <taxon>Euteleostomi</taxon>
        <taxon>Mammalia</taxon>
        <taxon>Eutheria</taxon>
        <taxon>Euarchontoglires</taxon>
        <taxon>Primates</taxon>
        <taxon>Haplorrhini</taxon>
        <taxon>Platyrrhini</taxon>
        <taxon>Cebidae</taxon>
        <taxon>Cebinae</taxon>
        <taxon>Cebus</taxon>
    </lineage>
</organism>
<reference evidence="5" key="2">
    <citation type="submission" date="2025-09" db="UniProtKB">
        <authorList>
            <consortium name="Ensembl"/>
        </authorList>
    </citation>
    <scope>IDENTIFICATION</scope>
</reference>
<dbReference type="SUPFAM" id="SSF54849">
    <property type="entry name" value="GroEL-intermediate domain like"/>
    <property type="match status" value="1"/>
</dbReference>
<dbReference type="Gene3D" id="1.10.560.10">
    <property type="entry name" value="GroEL-like equatorial domain"/>
    <property type="match status" value="2"/>
</dbReference>
<name>A0A2K5R815_CEBIM</name>
<dbReference type="InterPro" id="IPR017998">
    <property type="entry name" value="Chaperone_TCP-1"/>
</dbReference>
<dbReference type="Proteomes" id="UP000233040">
    <property type="component" value="Unassembled WGS sequence"/>
</dbReference>